<proteinExistence type="predicted"/>
<dbReference type="EMBL" id="CP067393">
    <property type="protein sequence ID" value="QQP85018.1"/>
    <property type="molecule type" value="Genomic_DNA"/>
</dbReference>
<dbReference type="RefSeq" id="WP_201091100.1">
    <property type="nucleotide sequence ID" value="NZ_CP067393.1"/>
</dbReference>
<organism evidence="2 3">
    <name type="scientific">Entomomonas asaccharolytica</name>
    <dbReference type="NCBI Taxonomy" id="2785331"/>
    <lineage>
        <taxon>Bacteria</taxon>
        <taxon>Pseudomonadati</taxon>
        <taxon>Pseudomonadota</taxon>
        <taxon>Gammaproteobacteria</taxon>
        <taxon>Pseudomonadales</taxon>
        <taxon>Pseudomonadaceae</taxon>
        <taxon>Entomomonas</taxon>
    </lineage>
</organism>
<keyword evidence="1" id="KW-0812">Transmembrane</keyword>
<keyword evidence="3" id="KW-1185">Reference proteome</keyword>
<feature type="transmembrane region" description="Helical" evidence="1">
    <location>
        <begin position="124"/>
        <end position="143"/>
    </location>
</feature>
<accession>A0A974NE64</accession>
<keyword evidence="1" id="KW-1133">Transmembrane helix</keyword>
<feature type="transmembrane region" description="Helical" evidence="1">
    <location>
        <begin position="21"/>
        <end position="38"/>
    </location>
</feature>
<evidence type="ECO:0000313" key="2">
    <source>
        <dbReference type="EMBL" id="QQP85018.1"/>
    </source>
</evidence>
<evidence type="ECO:0000256" key="1">
    <source>
        <dbReference type="SAM" id="Phobius"/>
    </source>
</evidence>
<keyword evidence="1" id="KW-0472">Membrane</keyword>
<gene>
    <name evidence="2" type="ORF">JHT90_11555</name>
</gene>
<evidence type="ECO:0000313" key="3">
    <source>
        <dbReference type="Proteomes" id="UP000595278"/>
    </source>
</evidence>
<dbReference type="KEGG" id="eaz:JHT90_11555"/>
<protein>
    <submittedName>
        <fullName evidence="2">Uncharacterized protein</fullName>
    </submittedName>
</protein>
<feature type="transmembrane region" description="Helical" evidence="1">
    <location>
        <begin position="92"/>
        <end position="112"/>
    </location>
</feature>
<dbReference type="AlphaFoldDB" id="A0A974NE64"/>
<dbReference type="Proteomes" id="UP000595278">
    <property type="component" value="Chromosome"/>
</dbReference>
<sequence length="149" mass="17128">MNILERVIKNFRRIFCSTQSFISLLVVHSYIWFCLNINPTRLFEVNNIVINLSSVLLGFLITSIAILTAIMDRKLIANMRKTGHFKNLMTEAFIASGLLLCLIIMGVINLFISESYLYCTMGILIYFLSLSFLYVLVLGRIFYKVIIIV</sequence>
<reference evidence="2 3" key="1">
    <citation type="submission" date="2021-01" db="EMBL/GenBank/DDBJ databases">
        <title>Entomomonas sp. F2A isolated from a house cricket (Acheta domesticus).</title>
        <authorList>
            <person name="Spergser J."/>
            <person name="Busse H.-J."/>
        </authorList>
    </citation>
    <scope>NUCLEOTIDE SEQUENCE [LARGE SCALE GENOMIC DNA]</scope>
    <source>
        <strain evidence="2 3">F2A</strain>
    </source>
</reference>
<feature type="transmembrane region" description="Helical" evidence="1">
    <location>
        <begin position="50"/>
        <end position="71"/>
    </location>
</feature>
<name>A0A974NE64_9GAMM</name>